<keyword evidence="3" id="KW-1185">Reference proteome</keyword>
<organism evidence="2 3">
    <name type="scientific">Mycobacterium [tuberculosis] TKK-01-0051</name>
    <dbReference type="NCBI Taxonomy" id="1324261"/>
    <lineage>
        <taxon>Bacteria</taxon>
        <taxon>Bacillati</taxon>
        <taxon>Actinomycetota</taxon>
        <taxon>Actinomycetes</taxon>
        <taxon>Mycobacteriales</taxon>
        <taxon>Mycobacteriaceae</taxon>
        <taxon>Mycobacterium</taxon>
        <taxon>Mycobacterium avium complex (MAC)</taxon>
    </lineage>
</organism>
<dbReference type="RefSeq" id="WP_044487601.1">
    <property type="nucleotide sequence ID" value="NZ_KK328284.1"/>
</dbReference>
<evidence type="ECO:0000313" key="3">
    <source>
        <dbReference type="Proteomes" id="UP000025947"/>
    </source>
</evidence>
<proteinExistence type="predicted"/>
<feature type="domain" description="PE" evidence="1">
    <location>
        <begin position="4"/>
        <end position="94"/>
    </location>
</feature>
<dbReference type="Gene3D" id="1.10.287.850">
    <property type="entry name" value="HP0062-like domain"/>
    <property type="match status" value="1"/>
</dbReference>
<accession>A0A051TMS8</accession>
<dbReference type="Pfam" id="PF00934">
    <property type="entry name" value="PE"/>
    <property type="match status" value="1"/>
</dbReference>
<dbReference type="SUPFAM" id="SSF140459">
    <property type="entry name" value="PE/PPE dimer-like"/>
    <property type="match status" value="1"/>
</dbReference>
<dbReference type="AlphaFoldDB" id="A0A051TMS8"/>
<reference evidence="2 3" key="1">
    <citation type="submission" date="2014-04" db="EMBL/GenBank/DDBJ databases">
        <title>The Genome Sequence of Mycobacterium tuberculosis TKK-01-0051.</title>
        <authorList>
            <consortium name="The Broad Institute Genomics Platform"/>
            <consortium name="The Broad Institute Genome Sequencing Center for Infectious Disease"/>
            <person name="Earl A.M."/>
            <person name="Cohen K."/>
            <person name="Pym A."/>
            <person name="Bishai W."/>
            <person name="Maharaj K."/>
            <person name="Desjardins C."/>
            <person name="Abeel T."/>
            <person name="Young S."/>
            <person name="Zeng Q."/>
            <person name="Gargeya S."/>
            <person name="Abouelleil A."/>
            <person name="Alvarado L."/>
            <person name="Chapman S.B."/>
            <person name="Gainer-Dewar J."/>
            <person name="Goldberg J."/>
            <person name="Griggs A."/>
            <person name="Gujja S."/>
            <person name="Hansen M."/>
            <person name="Howarth C."/>
            <person name="Imamovic A."/>
            <person name="Larimer J."/>
            <person name="Murphy C."/>
            <person name="Naylor J."/>
            <person name="Pearson M."/>
            <person name="Poon T.W."/>
            <person name="Priest M."/>
            <person name="Roberts A."/>
            <person name="Saif S."/>
            <person name="Shea T."/>
            <person name="Sykes S."/>
            <person name="Wortman J."/>
            <person name="Nusbaum C."/>
            <person name="Birren B."/>
        </authorList>
    </citation>
    <scope>NUCLEOTIDE SEQUENCE [LARGE SCALE GENOMIC DNA]</scope>
    <source>
        <strain evidence="2 3">TKK-01-0051</strain>
    </source>
</reference>
<gene>
    <name evidence="2" type="ORF">K875_05402</name>
</gene>
<dbReference type="Proteomes" id="UP000025947">
    <property type="component" value="Unassembled WGS sequence"/>
</dbReference>
<dbReference type="PATRIC" id="fig|1324261.3.peg.5442"/>
<dbReference type="InterPro" id="IPR038332">
    <property type="entry name" value="PPE_sf"/>
</dbReference>
<protein>
    <recommendedName>
        <fullName evidence="1">PE domain-containing protein</fullName>
    </recommendedName>
</protein>
<name>A0A051TMS8_9MYCO</name>
<evidence type="ECO:0000313" key="2">
    <source>
        <dbReference type="EMBL" id="KBZ58237.1"/>
    </source>
</evidence>
<dbReference type="InterPro" id="IPR000084">
    <property type="entry name" value="PE-PGRS_N"/>
</dbReference>
<evidence type="ECO:0000259" key="1">
    <source>
        <dbReference type="Pfam" id="PF00934"/>
    </source>
</evidence>
<dbReference type="EMBL" id="JLXW01000012">
    <property type="protein sequence ID" value="KBZ58237.1"/>
    <property type="molecule type" value="Genomic_DNA"/>
</dbReference>
<comment type="caution">
    <text evidence="2">The sequence shown here is derived from an EMBL/GenBank/DDBJ whole genome shotgun (WGS) entry which is preliminary data.</text>
</comment>
<sequence length="99" mass="10236">MSFLMAQPEMLDAASRELHRINAAVREGSSAVAATTTWVAPAAADAVSIVTAQQFSRHGQLFQEISAQAAVVREQLATMLGISAASYAATETANTAAVG</sequence>
<dbReference type="HOGENOM" id="CLU_000167_16_11_11"/>